<evidence type="ECO:0008006" key="4">
    <source>
        <dbReference type="Google" id="ProtNLM"/>
    </source>
</evidence>
<dbReference type="AlphaFoldDB" id="A0A5C5ZGF2"/>
<gene>
    <name evidence="2" type="ORF">Mal64_38360</name>
</gene>
<dbReference type="EMBL" id="SJPQ01000005">
    <property type="protein sequence ID" value="TWT86296.1"/>
    <property type="molecule type" value="Genomic_DNA"/>
</dbReference>
<evidence type="ECO:0000256" key="1">
    <source>
        <dbReference type="SAM" id="SignalP"/>
    </source>
</evidence>
<evidence type="ECO:0000313" key="2">
    <source>
        <dbReference type="EMBL" id="TWT86296.1"/>
    </source>
</evidence>
<dbReference type="Proteomes" id="UP000315440">
    <property type="component" value="Unassembled WGS sequence"/>
</dbReference>
<feature type="signal peptide" evidence="1">
    <location>
        <begin position="1"/>
        <end position="28"/>
    </location>
</feature>
<organism evidence="2 3">
    <name type="scientific">Pseudobythopirellula maris</name>
    <dbReference type="NCBI Taxonomy" id="2527991"/>
    <lineage>
        <taxon>Bacteria</taxon>
        <taxon>Pseudomonadati</taxon>
        <taxon>Planctomycetota</taxon>
        <taxon>Planctomycetia</taxon>
        <taxon>Pirellulales</taxon>
        <taxon>Lacipirellulaceae</taxon>
        <taxon>Pseudobythopirellula</taxon>
    </lineage>
</organism>
<evidence type="ECO:0000313" key="3">
    <source>
        <dbReference type="Proteomes" id="UP000315440"/>
    </source>
</evidence>
<feature type="chain" id="PRO_5022726073" description="PEP-CTERM protein-sorting domain-containing protein" evidence="1">
    <location>
        <begin position="29"/>
        <end position="233"/>
    </location>
</feature>
<name>A0A5C5ZGF2_9BACT</name>
<reference evidence="2 3" key="1">
    <citation type="submission" date="2019-02" db="EMBL/GenBank/DDBJ databases">
        <title>Deep-cultivation of Planctomycetes and their phenomic and genomic characterization uncovers novel biology.</title>
        <authorList>
            <person name="Wiegand S."/>
            <person name="Jogler M."/>
            <person name="Boedeker C."/>
            <person name="Pinto D."/>
            <person name="Vollmers J."/>
            <person name="Rivas-Marin E."/>
            <person name="Kohn T."/>
            <person name="Peeters S.H."/>
            <person name="Heuer A."/>
            <person name="Rast P."/>
            <person name="Oberbeckmann S."/>
            <person name="Bunk B."/>
            <person name="Jeske O."/>
            <person name="Meyerdierks A."/>
            <person name="Storesund J.E."/>
            <person name="Kallscheuer N."/>
            <person name="Luecker S."/>
            <person name="Lage O.M."/>
            <person name="Pohl T."/>
            <person name="Merkel B.J."/>
            <person name="Hornburger P."/>
            <person name="Mueller R.-W."/>
            <person name="Bruemmer F."/>
            <person name="Labrenz M."/>
            <person name="Spormann A.M."/>
            <person name="Op Den Camp H."/>
            <person name="Overmann J."/>
            <person name="Amann R."/>
            <person name="Jetten M.S.M."/>
            <person name="Mascher T."/>
            <person name="Medema M.H."/>
            <person name="Devos D.P."/>
            <person name="Kaster A.-K."/>
            <person name="Ovreas L."/>
            <person name="Rohde M."/>
            <person name="Galperin M.Y."/>
            <person name="Jogler C."/>
        </authorList>
    </citation>
    <scope>NUCLEOTIDE SEQUENCE [LARGE SCALE GENOMIC DNA]</scope>
    <source>
        <strain evidence="2 3">Mal64</strain>
    </source>
</reference>
<dbReference type="PROSITE" id="PS51257">
    <property type="entry name" value="PROKAR_LIPOPROTEIN"/>
    <property type="match status" value="1"/>
</dbReference>
<keyword evidence="1" id="KW-0732">Signal</keyword>
<comment type="caution">
    <text evidence="2">The sequence shown here is derived from an EMBL/GenBank/DDBJ whole genome shotgun (WGS) entry which is preliminary data.</text>
</comment>
<protein>
    <recommendedName>
        <fullName evidence="4">PEP-CTERM protein-sorting domain-containing protein</fullName>
    </recommendedName>
</protein>
<dbReference type="RefSeq" id="WP_146403311.1">
    <property type="nucleotide sequence ID" value="NZ_SJPQ01000005.1"/>
</dbReference>
<sequence length="233" mass="24342" precursor="true">MHALRTPRTFALASIAATLLACASSAHAAPIGAGGVAFPVGTTSAANPDFAGPVQDDPLRGFEIRDNFDNLLLTGNLQDRVSLSDNVGTLIFAPRLRDLVSVPGGPAVRITRLQVDGYGDHAIDVEYRTDGSGDVGPGTVVRSFDSNSLRFHYDLDPILPPDESYFPSVFTDATDFAPIGVATITAEVIGGGTYTATIHGVNVPVPEPTGCLLLTAGLTAAATCRRRAPRRNA</sequence>
<dbReference type="OrthoDB" id="7056989at2"/>
<accession>A0A5C5ZGF2</accession>
<keyword evidence="3" id="KW-1185">Reference proteome</keyword>
<proteinExistence type="predicted"/>